<reference evidence="4" key="1">
    <citation type="journal article" date="2014" name="Genome Announc.">
        <title>Draft genome sequence of the formaldehyde-resistant fungus Byssochlamys spectabilis No. 5 (anamorph Paecilomyces variotii No. 5) (NBRC109023).</title>
        <authorList>
            <person name="Oka T."/>
            <person name="Ekino K."/>
            <person name="Fukuda K."/>
            <person name="Nomura Y."/>
        </authorList>
    </citation>
    <scope>NUCLEOTIDE SEQUENCE [LARGE SCALE GENOMIC DNA]</scope>
    <source>
        <strain evidence="4">No. 5 / NBRC 109023</strain>
    </source>
</reference>
<dbReference type="OrthoDB" id="3068835at2759"/>
<evidence type="ECO:0000313" key="4">
    <source>
        <dbReference type="Proteomes" id="UP000018001"/>
    </source>
</evidence>
<dbReference type="Gene3D" id="3.30.200.20">
    <property type="entry name" value="Phosphorylase Kinase, domain 1"/>
    <property type="match status" value="1"/>
</dbReference>
<dbReference type="PANTHER" id="PTHR38887">
    <property type="entry name" value="CHROMOSOME 21, WHOLE GENOME SHOTGUN SEQUENCE"/>
    <property type="match status" value="1"/>
</dbReference>
<feature type="region of interest" description="Disordered" evidence="1">
    <location>
        <begin position="331"/>
        <end position="377"/>
    </location>
</feature>
<feature type="domain" description="Protein kinase" evidence="2">
    <location>
        <begin position="313"/>
        <end position="664"/>
    </location>
</feature>
<organism evidence="3 4">
    <name type="scientific">Byssochlamys spectabilis (strain No. 5 / NBRC 109023)</name>
    <name type="common">Paecilomyces variotii</name>
    <dbReference type="NCBI Taxonomy" id="1356009"/>
    <lineage>
        <taxon>Eukaryota</taxon>
        <taxon>Fungi</taxon>
        <taxon>Dikarya</taxon>
        <taxon>Ascomycota</taxon>
        <taxon>Pezizomycotina</taxon>
        <taxon>Eurotiomycetes</taxon>
        <taxon>Eurotiomycetidae</taxon>
        <taxon>Eurotiales</taxon>
        <taxon>Thermoascaceae</taxon>
        <taxon>Paecilomyces</taxon>
    </lineage>
</organism>
<dbReference type="Pfam" id="PF00069">
    <property type="entry name" value="Pkinase"/>
    <property type="match status" value="1"/>
</dbReference>
<keyword evidence="4" id="KW-1185">Reference proteome</keyword>
<dbReference type="AlphaFoldDB" id="V5I151"/>
<dbReference type="InterPro" id="IPR008271">
    <property type="entry name" value="Ser/Thr_kinase_AS"/>
</dbReference>
<dbReference type="PROSITE" id="PS00108">
    <property type="entry name" value="PROTEIN_KINASE_ST"/>
    <property type="match status" value="1"/>
</dbReference>
<accession>V5I151</accession>
<proteinExistence type="predicted"/>
<evidence type="ECO:0000256" key="1">
    <source>
        <dbReference type="SAM" id="MobiDB-lite"/>
    </source>
</evidence>
<evidence type="ECO:0000313" key="3">
    <source>
        <dbReference type="EMBL" id="GAD96350.1"/>
    </source>
</evidence>
<dbReference type="InterPro" id="IPR000719">
    <property type="entry name" value="Prot_kinase_dom"/>
</dbReference>
<dbReference type="InterPro" id="IPR053221">
    <property type="entry name" value="Burnettramic_acid_biosynth"/>
</dbReference>
<dbReference type="PROSITE" id="PS50011">
    <property type="entry name" value="PROTEIN_KINASE_DOM"/>
    <property type="match status" value="1"/>
</dbReference>
<dbReference type="HOGENOM" id="CLU_413301_0_0_1"/>
<feature type="compositionally biased region" description="Basic and acidic residues" evidence="1">
    <location>
        <begin position="331"/>
        <end position="353"/>
    </location>
</feature>
<sequence>MFDRIKVLARDSQAAQAVSIVNGKHEGFCAASLNGPHLELTPSSSTIYGTGWFAGLSESSPPKSLLAFMSKFPLIYSLSYPPVSQKGQHQRYLEMENAQYYGPPPAYYSHTQAPTGPFVQANVPPSLNTDHRLHTSAGLLPIAVPQVGKGRGAPFMRVNAPVLQEYEMSEQEFVGFIDMLNVVSTLSPPLKILDLAGGFVGMVPNHWAQLASGVISLVAKGGSALVSKSRTDAFISEANRDIFGSRGLRVRLVTTEALLVSIGFPPQRVLSLRLQPDIPLEQQPNFHNRLLRGLEGYVSRIFPTNIPPPAHTENLLDKMSVGQVAREIRSMDRKMQKKDEKSMKKMRKHDERYASPADGLESAAMSRVSRSRSLERQIKKTEHDIEKINKKVSKDVRKGRYPSALEIEREELVKKRNELLQREPTGPSHNYQGSEGSGKEPGYDSDEFYLVYIGDVFKERYQVLGKLGFGANSTTWFCRDLSRHTSGGDLYAMFSILLNSSDQTALTITARFTSPFKSHYMTYKDSALDFLHADANITHCDLKASNIMLTVEDKGVFDDFEKAEKEDPSPQKIPEVYRAPEIILELDWSHSGDIWNAGCLVWDMLEHKHPFDGQDEEGYTNRYHIAEMVAYLGAPPLEFQRRSGRSPLVFTVDGKYLLWIYLST</sequence>
<comment type="caution">
    <text evidence="3">The sequence shown here is derived from an EMBL/GenBank/DDBJ whole genome shotgun (WGS) entry which is preliminary data.</text>
</comment>
<protein>
    <recommendedName>
        <fullName evidence="2">Protein kinase domain-containing protein</fullName>
    </recommendedName>
</protein>
<dbReference type="Gene3D" id="1.10.510.10">
    <property type="entry name" value="Transferase(Phosphotransferase) domain 1"/>
    <property type="match status" value="1"/>
</dbReference>
<dbReference type="eggNOG" id="KOG0589">
    <property type="taxonomic scope" value="Eukaryota"/>
</dbReference>
<gene>
    <name evidence="3" type="ORF">PVAR5_5003</name>
</gene>
<dbReference type="GO" id="GO:0005524">
    <property type="term" value="F:ATP binding"/>
    <property type="evidence" value="ECO:0007669"/>
    <property type="project" value="InterPro"/>
</dbReference>
<evidence type="ECO:0000259" key="2">
    <source>
        <dbReference type="PROSITE" id="PS50011"/>
    </source>
</evidence>
<dbReference type="EMBL" id="BAUL01000160">
    <property type="protein sequence ID" value="GAD96350.1"/>
    <property type="molecule type" value="Genomic_DNA"/>
</dbReference>
<dbReference type="Proteomes" id="UP000018001">
    <property type="component" value="Unassembled WGS sequence"/>
</dbReference>
<name>V5I151_BYSSN</name>
<dbReference type="InterPro" id="IPR011009">
    <property type="entry name" value="Kinase-like_dom_sf"/>
</dbReference>
<dbReference type="GO" id="GO:0004672">
    <property type="term" value="F:protein kinase activity"/>
    <property type="evidence" value="ECO:0007669"/>
    <property type="project" value="InterPro"/>
</dbReference>
<dbReference type="PANTHER" id="PTHR38887:SF1">
    <property type="entry name" value="RAS MODIFICATION PROTEIN ERF4"/>
    <property type="match status" value="1"/>
</dbReference>
<dbReference type="InParanoid" id="V5I151"/>
<dbReference type="SMART" id="SM00220">
    <property type="entry name" value="S_TKc"/>
    <property type="match status" value="1"/>
</dbReference>
<feature type="region of interest" description="Disordered" evidence="1">
    <location>
        <begin position="418"/>
        <end position="442"/>
    </location>
</feature>
<dbReference type="SUPFAM" id="SSF56112">
    <property type="entry name" value="Protein kinase-like (PK-like)"/>
    <property type="match status" value="1"/>
</dbReference>